<keyword evidence="8" id="KW-0670">Pyruvate</keyword>
<keyword evidence="5" id="KW-0408">Iron</keyword>
<name>A0A140LBR3_9FIRM</name>
<dbReference type="InParanoid" id="A0A140LBR3"/>
<dbReference type="PANTHER" id="PTHR30352:SF13">
    <property type="entry name" value="GLYCYL-RADICAL ENZYME ACTIVATING ENZYME YJJW-RELATED"/>
    <property type="match status" value="1"/>
</dbReference>
<dbReference type="SFLD" id="SFLDS00029">
    <property type="entry name" value="Radical_SAM"/>
    <property type="match status" value="1"/>
</dbReference>
<dbReference type="GO" id="GO:0051539">
    <property type="term" value="F:4 iron, 4 sulfur cluster binding"/>
    <property type="evidence" value="ECO:0007669"/>
    <property type="project" value="UniProtKB-KW"/>
</dbReference>
<comment type="caution">
    <text evidence="8">The sequence shown here is derived from an EMBL/GenBank/DDBJ whole genome shotgun (WGS) entry which is preliminary data.</text>
</comment>
<sequence>MPLIYDFMPVSLSDYPGVVACTVFLPGCNFRCPYCHNGPLVMRNPEGKVAEGTLFEYLEKRKNLVDGVCVTGGEPTLWGDLGDFLEKLKKRGLKVKLDTNGSQPEVIKELLHKGLVDYVAVDIKAPPEKYSLFTKYKEHVDGVLESVELVKASSVDYELRTTVHERVLSLEDIKAIARWLSGAKMYVLQGYRYSEGVLDPEFCGKKPCDKAFLERAKEEISEHFGEVVIRS</sequence>
<keyword evidence="3" id="KW-0949">S-adenosyl-L-methionine</keyword>
<dbReference type="PATRIC" id="fig|520764.3.peg.824"/>
<dbReference type="SFLD" id="SFLDG01094">
    <property type="entry name" value="Uncharacterised_Radical_SAM_Su"/>
    <property type="match status" value="1"/>
</dbReference>
<protein>
    <submittedName>
        <fullName evidence="8">Pyruvate formate-lyase 1-activating enzyme</fullName>
        <ecNumber evidence="8">1.97.1.4</ecNumber>
    </submittedName>
</protein>
<reference evidence="8 9" key="1">
    <citation type="submission" date="2015-12" db="EMBL/GenBank/DDBJ databases">
        <title>Draft genome sequnece of Fervidicola ferrireducens strain Y170.</title>
        <authorList>
            <person name="Patel B.K."/>
        </authorList>
    </citation>
    <scope>NUCLEOTIDE SEQUENCE [LARGE SCALE GENOMIC DNA]</scope>
    <source>
        <strain evidence="8 9">Y170</strain>
    </source>
</reference>
<dbReference type="InterPro" id="IPR058240">
    <property type="entry name" value="rSAM_sf"/>
</dbReference>
<keyword evidence="6" id="KW-0411">Iron-sulfur</keyword>
<evidence type="ECO:0000256" key="1">
    <source>
        <dbReference type="ARBA" id="ARBA00001966"/>
    </source>
</evidence>
<feature type="domain" description="Radical SAM core" evidence="7">
    <location>
        <begin position="14"/>
        <end position="223"/>
    </location>
</feature>
<dbReference type="FunCoup" id="A0A140LBR3">
    <property type="interactions" value="80"/>
</dbReference>
<dbReference type="EMBL" id="LOED01000006">
    <property type="protein sequence ID" value="KXG77988.1"/>
    <property type="molecule type" value="Genomic_DNA"/>
</dbReference>
<gene>
    <name evidence="8" type="primary">pflA_2</name>
    <name evidence="8" type="ORF">AN618_07960</name>
</gene>
<dbReference type="SUPFAM" id="SSF102114">
    <property type="entry name" value="Radical SAM enzymes"/>
    <property type="match status" value="1"/>
</dbReference>
<accession>A0A140LBR3</accession>
<evidence type="ECO:0000313" key="8">
    <source>
        <dbReference type="EMBL" id="KXG77988.1"/>
    </source>
</evidence>
<evidence type="ECO:0000256" key="5">
    <source>
        <dbReference type="ARBA" id="ARBA00023004"/>
    </source>
</evidence>
<dbReference type="Proteomes" id="UP000070427">
    <property type="component" value="Unassembled WGS sequence"/>
</dbReference>
<dbReference type="RefSeq" id="WP_066352352.1">
    <property type="nucleotide sequence ID" value="NZ_LOED01000006.1"/>
</dbReference>
<dbReference type="PROSITE" id="PS51918">
    <property type="entry name" value="RADICAL_SAM"/>
    <property type="match status" value="1"/>
</dbReference>
<evidence type="ECO:0000256" key="2">
    <source>
        <dbReference type="ARBA" id="ARBA00022485"/>
    </source>
</evidence>
<proteinExistence type="predicted"/>
<dbReference type="AlphaFoldDB" id="A0A140LBR3"/>
<evidence type="ECO:0000256" key="6">
    <source>
        <dbReference type="ARBA" id="ARBA00023014"/>
    </source>
</evidence>
<dbReference type="GO" id="GO:0043365">
    <property type="term" value="F:[formate-C-acetyltransferase]-activating enzyme activity"/>
    <property type="evidence" value="ECO:0007669"/>
    <property type="project" value="UniProtKB-EC"/>
</dbReference>
<dbReference type="GO" id="GO:0016829">
    <property type="term" value="F:lyase activity"/>
    <property type="evidence" value="ECO:0007669"/>
    <property type="project" value="UniProtKB-KW"/>
</dbReference>
<keyword evidence="8" id="KW-0560">Oxidoreductase</keyword>
<dbReference type="SFLD" id="SFLDG01067">
    <property type="entry name" value="SPASM/twitch_domain_containing"/>
    <property type="match status" value="1"/>
</dbReference>
<dbReference type="CDD" id="cd01335">
    <property type="entry name" value="Radical_SAM"/>
    <property type="match status" value="1"/>
</dbReference>
<dbReference type="InterPro" id="IPR034457">
    <property type="entry name" value="Organic_radical-activating"/>
</dbReference>
<keyword evidence="4" id="KW-0479">Metal-binding</keyword>
<keyword evidence="2" id="KW-0004">4Fe-4S</keyword>
<dbReference type="Gene3D" id="3.20.20.70">
    <property type="entry name" value="Aldolase class I"/>
    <property type="match status" value="1"/>
</dbReference>
<dbReference type="NCBIfam" id="TIGR02495">
    <property type="entry name" value="NrdG2"/>
    <property type="match status" value="1"/>
</dbReference>
<dbReference type="Pfam" id="PF04055">
    <property type="entry name" value="Radical_SAM"/>
    <property type="match status" value="1"/>
</dbReference>
<dbReference type="GO" id="GO:0046872">
    <property type="term" value="F:metal ion binding"/>
    <property type="evidence" value="ECO:0007669"/>
    <property type="project" value="UniProtKB-KW"/>
</dbReference>
<evidence type="ECO:0000313" key="9">
    <source>
        <dbReference type="Proteomes" id="UP000070427"/>
    </source>
</evidence>
<dbReference type="InterPro" id="IPR012840">
    <property type="entry name" value="NrdG2"/>
</dbReference>
<dbReference type="InterPro" id="IPR013785">
    <property type="entry name" value="Aldolase_TIM"/>
</dbReference>
<keyword evidence="8" id="KW-0456">Lyase</keyword>
<dbReference type="InterPro" id="IPR007197">
    <property type="entry name" value="rSAM"/>
</dbReference>
<dbReference type="EC" id="1.97.1.4" evidence="8"/>
<evidence type="ECO:0000256" key="4">
    <source>
        <dbReference type="ARBA" id="ARBA00022723"/>
    </source>
</evidence>
<evidence type="ECO:0000259" key="7">
    <source>
        <dbReference type="PROSITE" id="PS51918"/>
    </source>
</evidence>
<keyword evidence="9" id="KW-1185">Reference proteome</keyword>
<dbReference type="PANTHER" id="PTHR30352">
    <property type="entry name" value="PYRUVATE FORMATE-LYASE-ACTIVATING ENZYME"/>
    <property type="match status" value="1"/>
</dbReference>
<evidence type="ECO:0000256" key="3">
    <source>
        <dbReference type="ARBA" id="ARBA00022691"/>
    </source>
</evidence>
<dbReference type="OrthoDB" id="9782387at2"/>
<organism evidence="8 9">
    <name type="scientific">Fervidicola ferrireducens</name>
    <dbReference type="NCBI Taxonomy" id="520764"/>
    <lineage>
        <taxon>Bacteria</taxon>
        <taxon>Bacillati</taxon>
        <taxon>Bacillota</taxon>
        <taxon>Clostridia</taxon>
        <taxon>Thermosediminibacterales</taxon>
        <taxon>Thermosediminibacteraceae</taxon>
        <taxon>Fervidicola</taxon>
    </lineage>
</organism>
<comment type="cofactor">
    <cofactor evidence="1">
        <name>[4Fe-4S] cluster</name>
        <dbReference type="ChEBI" id="CHEBI:49883"/>
    </cofactor>
</comment>
<dbReference type="STRING" id="520764.AN618_07960"/>